<gene>
    <name evidence="1" type="ORF">CGI_10003200</name>
</gene>
<dbReference type="SUPFAM" id="SSF101898">
    <property type="entry name" value="NHL repeat"/>
    <property type="match status" value="1"/>
</dbReference>
<dbReference type="SUPFAM" id="SSF75011">
    <property type="entry name" value="3-carboxy-cis,cis-mucoante lactonizing enzyme"/>
    <property type="match status" value="1"/>
</dbReference>
<dbReference type="PANTHER" id="PTHR24104:SF50">
    <property type="entry name" value="SMP-30_GLUCONOLACTONASE_LRE-LIKE REGION DOMAIN-CONTAINING PROTEIN"/>
    <property type="match status" value="1"/>
</dbReference>
<dbReference type="GO" id="GO:0000209">
    <property type="term" value="P:protein polyubiquitination"/>
    <property type="evidence" value="ECO:0007669"/>
    <property type="project" value="TreeGrafter"/>
</dbReference>
<dbReference type="Gene3D" id="2.120.10.30">
    <property type="entry name" value="TolB, C-terminal domain"/>
    <property type="match status" value="2"/>
</dbReference>
<dbReference type="InterPro" id="IPR011042">
    <property type="entry name" value="6-blade_b-propeller_TolB-like"/>
</dbReference>
<dbReference type="PANTHER" id="PTHR24104">
    <property type="entry name" value="E3 UBIQUITIN-PROTEIN LIGASE NHLRC1-RELATED"/>
    <property type="match status" value="1"/>
</dbReference>
<dbReference type="InParanoid" id="K1PDB0"/>
<organism evidence="1">
    <name type="scientific">Magallana gigas</name>
    <name type="common">Pacific oyster</name>
    <name type="synonym">Crassostrea gigas</name>
    <dbReference type="NCBI Taxonomy" id="29159"/>
    <lineage>
        <taxon>Eukaryota</taxon>
        <taxon>Metazoa</taxon>
        <taxon>Spiralia</taxon>
        <taxon>Lophotrochozoa</taxon>
        <taxon>Mollusca</taxon>
        <taxon>Bivalvia</taxon>
        <taxon>Autobranchia</taxon>
        <taxon>Pteriomorphia</taxon>
        <taxon>Ostreida</taxon>
        <taxon>Ostreoidea</taxon>
        <taxon>Ostreidae</taxon>
        <taxon>Magallana</taxon>
    </lineage>
</organism>
<name>K1PDB0_MAGGI</name>
<dbReference type="GO" id="GO:0061630">
    <property type="term" value="F:ubiquitin protein ligase activity"/>
    <property type="evidence" value="ECO:0007669"/>
    <property type="project" value="TreeGrafter"/>
</dbReference>
<dbReference type="GO" id="GO:0043161">
    <property type="term" value="P:proteasome-mediated ubiquitin-dependent protein catabolic process"/>
    <property type="evidence" value="ECO:0007669"/>
    <property type="project" value="TreeGrafter"/>
</dbReference>
<dbReference type="AlphaFoldDB" id="K1PDB0"/>
<accession>K1PDB0</accession>
<proteinExistence type="predicted"/>
<dbReference type="HOGENOM" id="CLU_005968_0_0_1"/>
<reference evidence="1" key="1">
    <citation type="journal article" date="2012" name="Nature">
        <title>The oyster genome reveals stress adaptation and complexity of shell formation.</title>
        <authorList>
            <person name="Zhang G."/>
            <person name="Fang X."/>
            <person name="Guo X."/>
            <person name="Li L."/>
            <person name="Luo R."/>
            <person name="Xu F."/>
            <person name="Yang P."/>
            <person name="Zhang L."/>
            <person name="Wang X."/>
            <person name="Qi H."/>
            <person name="Xiong Z."/>
            <person name="Que H."/>
            <person name="Xie Y."/>
            <person name="Holland P.W."/>
            <person name="Paps J."/>
            <person name="Zhu Y."/>
            <person name="Wu F."/>
            <person name="Chen Y."/>
            <person name="Wang J."/>
            <person name="Peng C."/>
            <person name="Meng J."/>
            <person name="Yang L."/>
            <person name="Liu J."/>
            <person name="Wen B."/>
            <person name="Zhang N."/>
            <person name="Huang Z."/>
            <person name="Zhu Q."/>
            <person name="Feng Y."/>
            <person name="Mount A."/>
            <person name="Hedgecock D."/>
            <person name="Xu Z."/>
            <person name="Liu Y."/>
            <person name="Domazet-Loso T."/>
            <person name="Du Y."/>
            <person name="Sun X."/>
            <person name="Zhang S."/>
            <person name="Liu B."/>
            <person name="Cheng P."/>
            <person name="Jiang X."/>
            <person name="Li J."/>
            <person name="Fan D."/>
            <person name="Wang W."/>
            <person name="Fu W."/>
            <person name="Wang T."/>
            <person name="Wang B."/>
            <person name="Zhang J."/>
            <person name="Peng Z."/>
            <person name="Li Y."/>
            <person name="Li N."/>
            <person name="Wang J."/>
            <person name="Chen M."/>
            <person name="He Y."/>
            <person name="Tan F."/>
            <person name="Song X."/>
            <person name="Zheng Q."/>
            <person name="Huang R."/>
            <person name="Yang H."/>
            <person name="Du X."/>
            <person name="Chen L."/>
            <person name="Yang M."/>
            <person name="Gaffney P.M."/>
            <person name="Wang S."/>
            <person name="Luo L."/>
            <person name="She Z."/>
            <person name="Ming Y."/>
            <person name="Huang W."/>
            <person name="Zhang S."/>
            <person name="Huang B."/>
            <person name="Zhang Y."/>
            <person name="Qu T."/>
            <person name="Ni P."/>
            <person name="Miao G."/>
            <person name="Wang J."/>
            <person name="Wang Q."/>
            <person name="Steinberg C.E."/>
            <person name="Wang H."/>
            <person name="Li N."/>
            <person name="Qian L."/>
            <person name="Zhang G."/>
            <person name="Li Y."/>
            <person name="Yang H."/>
            <person name="Liu X."/>
            <person name="Wang J."/>
            <person name="Yin Y."/>
            <person name="Wang J."/>
        </authorList>
    </citation>
    <scope>NUCLEOTIDE SEQUENCE [LARGE SCALE GENOMIC DNA]</scope>
    <source>
        <strain evidence="1">05x7-T-G4-1.051#20</strain>
    </source>
</reference>
<evidence type="ECO:0000313" key="1">
    <source>
        <dbReference type="EMBL" id="EKC21857.1"/>
    </source>
</evidence>
<protein>
    <submittedName>
        <fullName evidence="1">Uncharacterized protein</fullName>
    </submittedName>
</protein>
<sequence>MLTKAQTLKHLIDYIQKDFMCNVFCEFDFKHRCLKQKKEMIIHIVSLQRYVYIYEQRRVIRPLQFLSSIKTALPQIHPTLHTSQLSMTESLNKEDVMESLSAIQITERGNRRVVNKCLLKLTSCAEFHQSLTVTGVDRCLHISCVTLDRVWVNDDSYNLILTDTTGAPLHRVEYSWSGDISTGYTGLHTVNSESELIYIDRNYNINKLSKDMKTTTTFIERTDSTWKPRCVYWSPSTGDILVGMYKLWTDTGKVTRYNQSGQLTQTIQHDNTWGLYREPDYITENNNGDVVVSDSIDYESGAVVVTERGGRHRFSYTGHPSGSGLRPRGICTDALSHILVCDERTDTVQMLNKDGQFLSHLLTKSQEMGKPWSLSYDVNTHRLWVGSRYNKKVCVYRYITRQDALTDQSRVMESLSGIRTPGTEKPQQGNQCLLKVMSPPELLHSLTVTGVDGCDHISCVTPDRVWVSEWNNLILTDTTGVPLHRVKGSYSGYTGLHTVNSESELIYIDRNYNINKLSKDMKTTITFIERTNFTWRPRCVYWSPSTGDLLVGMRYIHTGTGKVTRYNQSGQLTQTIKHDNTGRGLYREPDYIIENNNGDVVVSDSYKAVVVTEHGGRHRFSYTGHPPGSELEACGICTDALSHILVCDIRTETVQMLNKDGQFLSHLLTQSQEMGKPRNLSYDVNTHRLWVGSEDNNNVCVYRYITRQDALTGKSE</sequence>
<dbReference type="InterPro" id="IPR050952">
    <property type="entry name" value="TRIM-NHL_E3_ligases"/>
</dbReference>
<dbReference type="EMBL" id="JH815761">
    <property type="protein sequence ID" value="EKC21857.1"/>
    <property type="molecule type" value="Genomic_DNA"/>
</dbReference>